<dbReference type="HOGENOM" id="CLU_079569_1_0_4"/>
<name>A0A0E1VXE6_BURPE</name>
<evidence type="ECO:0000256" key="5">
    <source>
        <dbReference type="ARBA" id="ARBA00023136"/>
    </source>
</evidence>
<dbReference type="EMBL" id="CM000833">
    <property type="protein sequence ID" value="EET04696.1"/>
    <property type="molecule type" value="Genomic_DNA"/>
</dbReference>
<evidence type="ECO:0000256" key="4">
    <source>
        <dbReference type="ARBA" id="ARBA00022989"/>
    </source>
</evidence>
<dbReference type="PANTHER" id="PTHR30086">
    <property type="entry name" value="ARGININE EXPORTER PROTEIN ARGO"/>
    <property type="match status" value="1"/>
</dbReference>
<organism evidence="7">
    <name type="scientific">Burkholderia pseudomallei 1710a</name>
    <dbReference type="NCBI Taxonomy" id="320371"/>
    <lineage>
        <taxon>Bacteria</taxon>
        <taxon>Pseudomonadati</taxon>
        <taxon>Pseudomonadota</taxon>
        <taxon>Betaproteobacteria</taxon>
        <taxon>Burkholderiales</taxon>
        <taxon>Burkholderiaceae</taxon>
        <taxon>Burkholderia</taxon>
        <taxon>pseudomallei group</taxon>
    </lineage>
</organism>
<gene>
    <name evidence="7" type="ORF">BURPS1710A_A2546</name>
</gene>
<dbReference type="GO" id="GO:0033228">
    <property type="term" value="P:cysteine export across plasma membrane"/>
    <property type="evidence" value="ECO:0007669"/>
    <property type="project" value="TreeGrafter"/>
</dbReference>
<proteinExistence type="predicted"/>
<feature type="transmembrane region" description="Helical" evidence="6">
    <location>
        <begin position="145"/>
        <end position="167"/>
    </location>
</feature>
<evidence type="ECO:0000256" key="2">
    <source>
        <dbReference type="ARBA" id="ARBA00022475"/>
    </source>
</evidence>
<feature type="transmembrane region" description="Helical" evidence="6">
    <location>
        <begin position="44"/>
        <end position="64"/>
    </location>
</feature>
<evidence type="ECO:0000256" key="1">
    <source>
        <dbReference type="ARBA" id="ARBA00004651"/>
    </source>
</evidence>
<feature type="transmembrane region" description="Helical" evidence="6">
    <location>
        <begin position="179"/>
        <end position="199"/>
    </location>
</feature>
<accession>A0A0E1VXE6</accession>
<dbReference type="RefSeq" id="WP_004194481.1">
    <property type="nucleotide sequence ID" value="NZ_CM000833.1"/>
</dbReference>
<keyword evidence="2" id="KW-1003">Cell membrane</keyword>
<comment type="subcellular location">
    <subcellularLocation>
        <location evidence="1">Cell membrane</location>
        <topology evidence="1">Multi-pass membrane protein</topology>
    </subcellularLocation>
</comment>
<dbReference type="GO" id="GO:0005886">
    <property type="term" value="C:plasma membrane"/>
    <property type="evidence" value="ECO:0007669"/>
    <property type="project" value="UniProtKB-SubCell"/>
</dbReference>
<protein>
    <submittedName>
        <fullName evidence="7">Translocator protein, LysE family</fullName>
    </submittedName>
</protein>
<keyword evidence="5 6" id="KW-0472">Membrane</keyword>
<keyword evidence="4 6" id="KW-1133">Transmembrane helix</keyword>
<evidence type="ECO:0000256" key="3">
    <source>
        <dbReference type="ARBA" id="ARBA00022692"/>
    </source>
</evidence>
<reference evidence="7" key="1">
    <citation type="submission" date="2009-05" db="EMBL/GenBank/DDBJ databases">
        <authorList>
            <person name="Harkins D.M."/>
            <person name="DeShazer D."/>
            <person name="Woods D.E."/>
            <person name="Brinkac L.M."/>
            <person name="Brown K.A."/>
            <person name="Hung G.C."/>
            <person name="Tuanyok A."/>
            <person name="Zhang B."/>
            <person name="Nierman W.C."/>
        </authorList>
    </citation>
    <scope>NUCLEOTIDE SEQUENCE [LARGE SCALE GENOMIC DNA]</scope>
    <source>
        <strain evidence="7">1710a</strain>
    </source>
</reference>
<dbReference type="InterPro" id="IPR001123">
    <property type="entry name" value="LeuE-type"/>
</dbReference>
<dbReference type="PANTHER" id="PTHR30086:SF20">
    <property type="entry name" value="ARGININE EXPORTER PROTEIN ARGO-RELATED"/>
    <property type="match status" value="1"/>
</dbReference>
<dbReference type="AlphaFoldDB" id="A0A0E1VXE6"/>
<dbReference type="GO" id="GO:0015171">
    <property type="term" value="F:amino acid transmembrane transporter activity"/>
    <property type="evidence" value="ECO:0007669"/>
    <property type="project" value="TreeGrafter"/>
</dbReference>
<sequence>MNYLTLSALPAGMLFALVTSITPGPNNTMLLASGVNFGFRRTLPHMFGISAGVAILMLSVGFGLGEAFKRIPILYTLLETASVVYLLYLAWRIGTSGEVRAHNGKSRPMTFVEAIAFQWVNPKAWMMVLTAATTIQLSADYGRNAVWMALVFVFVGLPCISVWAAFGQGLRGFLSNPRWLRVFNLTMATLLVLSLYPMFAKVSGH</sequence>
<dbReference type="GeneID" id="92977229"/>
<dbReference type="Pfam" id="PF01810">
    <property type="entry name" value="LysE"/>
    <property type="match status" value="1"/>
</dbReference>
<evidence type="ECO:0000256" key="6">
    <source>
        <dbReference type="SAM" id="Phobius"/>
    </source>
</evidence>
<dbReference type="Proteomes" id="UP000001812">
    <property type="component" value="Chromosome II"/>
</dbReference>
<feature type="transmembrane region" description="Helical" evidence="6">
    <location>
        <begin position="71"/>
        <end position="91"/>
    </location>
</feature>
<evidence type="ECO:0000313" key="7">
    <source>
        <dbReference type="EMBL" id="EET04696.1"/>
    </source>
</evidence>
<keyword evidence="3 6" id="KW-0812">Transmembrane</keyword>